<dbReference type="GO" id="GO:0008999">
    <property type="term" value="F:protein-N-terminal-alanine acetyltransferase activity"/>
    <property type="evidence" value="ECO:0007669"/>
    <property type="project" value="TreeGrafter"/>
</dbReference>
<dbReference type="PROSITE" id="PS51186">
    <property type="entry name" value="GNAT"/>
    <property type="match status" value="1"/>
</dbReference>
<dbReference type="AlphaFoldDB" id="R4YRH2"/>
<dbReference type="EMBL" id="FO203512">
    <property type="protein sequence ID" value="CCK77500.1"/>
    <property type="molecule type" value="Genomic_DNA"/>
</dbReference>
<name>R4YRH2_OLEAN</name>
<dbReference type="OrthoDB" id="9801656at2"/>
<organism evidence="2 3">
    <name type="scientific">Oleispira antarctica RB-8</name>
    <dbReference type="NCBI Taxonomy" id="698738"/>
    <lineage>
        <taxon>Bacteria</taxon>
        <taxon>Pseudomonadati</taxon>
        <taxon>Pseudomonadota</taxon>
        <taxon>Gammaproteobacteria</taxon>
        <taxon>Oceanospirillales</taxon>
        <taxon>Oceanospirillaceae</taxon>
        <taxon>Oleispira</taxon>
    </lineage>
</organism>
<dbReference type="InterPro" id="IPR016181">
    <property type="entry name" value="Acyl_CoA_acyltransferase"/>
</dbReference>
<proteinExistence type="predicted"/>
<dbReference type="HOGENOM" id="CLU_013985_3_6_6"/>
<dbReference type="GO" id="GO:0005737">
    <property type="term" value="C:cytoplasm"/>
    <property type="evidence" value="ECO:0007669"/>
    <property type="project" value="TreeGrafter"/>
</dbReference>
<reference evidence="2 3" key="1">
    <citation type="journal article" date="2013" name="Nat. Commun.">
        <title>Genome sequence and functional genomic analysis of the oil-degrading bacterium Oleispira antarctica.</title>
        <authorList>
            <person name="Kube M."/>
            <person name="Chernikova T.N."/>
            <person name="Al-Ramahi Y."/>
            <person name="Beloqui A."/>
            <person name="Lopez-Cortez N."/>
            <person name="Guazzaroni M.E."/>
            <person name="Heipieper H.J."/>
            <person name="Klages S."/>
            <person name="Kotsyurbenko O.R."/>
            <person name="Langer I."/>
            <person name="Nechitaylo T.Y."/>
            <person name="Lunsdorf H."/>
            <person name="Fernandez M."/>
            <person name="Juarez S."/>
            <person name="Ciordia S."/>
            <person name="Singer A."/>
            <person name="Kagan O."/>
            <person name="Egorova O."/>
            <person name="Petit P.A."/>
            <person name="Stogios P."/>
            <person name="Kim Y."/>
            <person name="Tchigvintsev A."/>
            <person name="Flick R."/>
            <person name="Denaro R."/>
            <person name="Genovese M."/>
            <person name="Albar J.P."/>
            <person name="Reva O.N."/>
            <person name="Martinez-Gomariz M."/>
            <person name="Tran H."/>
            <person name="Ferrer M."/>
            <person name="Savchenko A."/>
            <person name="Yakunin A.F."/>
            <person name="Yakimov M.M."/>
            <person name="Golyshina O.V."/>
            <person name="Reinhardt R."/>
            <person name="Golyshin P.N."/>
        </authorList>
    </citation>
    <scope>NUCLEOTIDE SEQUENCE [LARGE SCALE GENOMIC DNA]</scope>
</reference>
<dbReference type="Proteomes" id="UP000032749">
    <property type="component" value="Chromosome"/>
</dbReference>
<dbReference type="SUPFAM" id="SSF55729">
    <property type="entry name" value="Acyl-CoA N-acyltransferases (Nat)"/>
    <property type="match status" value="1"/>
</dbReference>
<dbReference type="PANTHER" id="PTHR43792:SF9">
    <property type="entry name" value="RIBOSOMAL-PROTEIN-ALANINE ACETYLTRANSFERASE"/>
    <property type="match status" value="1"/>
</dbReference>
<evidence type="ECO:0000313" key="3">
    <source>
        <dbReference type="Proteomes" id="UP000032749"/>
    </source>
</evidence>
<keyword evidence="2" id="KW-0808">Transferase</keyword>
<feature type="domain" description="N-acetyltransferase" evidence="1">
    <location>
        <begin position="11"/>
        <end position="173"/>
    </location>
</feature>
<dbReference type="KEGG" id="oai:OLEAN_C33240"/>
<sequence length="192" mass="21873">MQFPEFNTPRLKLVRLTEDDSKDIFTLFSNDKVIEYYDLGALTQTSQALSLINFFNSRYTDNTGVRWGIRLKESNRLMGTCGFNTWSPKMKSADIGYDLHPDFWGYGFASEAITEILNAAFTGLLPCGKLNRIQADTIPGNDASEALLLKLGFKEEGLRRESGYWKGMFHDLKCFGLLEYEYVKSTLVVEKC</sequence>
<gene>
    <name evidence="2" type="ORF">OLEAN_C33240</name>
</gene>
<dbReference type="InterPro" id="IPR051531">
    <property type="entry name" value="N-acetyltransferase"/>
</dbReference>
<evidence type="ECO:0000313" key="2">
    <source>
        <dbReference type="EMBL" id="CCK77500.1"/>
    </source>
</evidence>
<protein>
    <submittedName>
        <fullName evidence="2">Probable GCN5-related N-acetyltransferase</fullName>
    </submittedName>
</protein>
<dbReference type="Pfam" id="PF13302">
    <property type="entry name" value="Acetyltransf_3"/>
    <property type="match status" value="1"/>
</dbReference>
<dbReference type="PANTHER" id="PTHR43792">
    <property type="entry name" value="GNAT FAMILY, PUTATIVE (AFU_ORTHOLOGUE AFUA_3G00765)-RELATED-RELATED"/>
    <property type="match status" value="1"/>
</dbReference>
<accession>R4YRH2</accession>
<evidence type="ECO:0000259" key="1">
    <source>
        <dbReference type="PROSITE" id="PS51186"/>
    </source>
</evidence>
<dbReference type="Gene3D" id="3.40.630.30">
    <property type="match status" value="1"/>
</dbReference>
<keyword evidence="3" id="KW-1185">Reference proteome</keyword>
<dbReference type="STRING" id="698738.OLEAN_C33240"/>
<dbReference type="InterPro" id="IPR000182">
    <property type="entry name" value="GNAT_dom"/>
</dbReference>